<dbReference type="SMART" id="SM01236">
    <property type="entry name" value="Haem_oxygenase_2"/>
    <property type="match status" value="1"/>
</dbReference>
<accession>L7KMR2</accession>
<dbReference type="InterPro" id="IPR016084">
    <property type="entry name" value="Haem_Oase-like_multi-hlx"/>
</dbReference>
<dbReference type="SUPFAM" id="SSF48613">
    <property type="entry name" value="Heme oxygenase-like"/>
    <property type="match status" value="1"/>
</dbReference>
<dbReference type="eggNOG" id="ENOG502Z8NQ">
    <property type="taxonomic scope" value="Bacteria"/>
</dbReference>
<evidence type="ECO:0000313" key="2">
    <source>
        <dbReference type="EMBL" id="GAC50155.1"/>
    </source>
</evidence>
<evidence type="ECO:0000313" key="3">
    <source>
        <dbReference type="Proteomes" id="UP000010988"/>
    </source>
</evidence>
<name>L7KMR2_9ACTN</name>
<comment type="caution">
    <text evidence="2">The sequence shown here is derived from an EMBL/GenBank/DDBJ whole genome shotgun (WGS) entry which is preliminary data.</text>
</comment>
<reference evidence="2 3" key="1">
    <citation type="submission" date="2012-12" db="EMBL/GenBank/DDBJ databases">
        <title>Whole genome shotgun sequence of Gordonia aichiensis NBRC 108223.</title>
        <authorList>
            <person name="Isaki-Nakamura S."/>
            <person name="Hosoyama A."/>
            <person name="Tsuchikane K."/>
            <person name="Ando Y."/>
            <person name="Baba S."/>
            <person name="Ohji S."/>
            <person name="Hamada M."/>
            <person name="Tamura T."/>
            <person name="Yamazoe A."/>
            <person name="Yamazaki S."/>
            <person name="Fujita N."/>
        </authorList>
    </citation>
    <scope>NUCLEOTIDE SEQUENCE [LARGE SCALE GENOMIC DNA]</scope>
    <source>
        <strain evidence="2 3">NBRC 108223</strain>
    </source>
</reference>
<dbReference type="Proteomes" id="UP000010988">
    <property type="component" value="Unassembled WGS sequence"/>
</dbReference>
<dbReference type="Gene3D" id="1.20.910.10">
    <property type="entry name" value="Heme oxygenase-like"/>
    <property type="match status" value="1"/>
</dbReference>
<protein>
    <recommendedName>
        <fullName evidence="4">Iron-containing redox enzyme family protein</fullName>
    </recommendedName>
</protein>
<evidence type="ECO:0008006" key="4">
    <source>
        <dbReference type="Google" id="ProtNLM"/>
    </source>
</evidence>
<proteinExistence type="predicted"/>
<dbReference type="Pfam" id="PF14518">
    <property type="entry name" value="Haem_oxygenas_2"/>
    <property type="match status" value="1"/>
</dbReference>
<dbReference type="STRING" id="1220583.GOACH_21_00480"/>
<gene>
    <name evidence="2" type="ORF">GOACH_21_00480</name>
</gene>
<dbReference type="AlphaFoldDB" id="L7KMR2"/>
<organism evidence="2 3">
    <name type="scientific">Gordonia aichiensis NBRC 108223</name>
    <dbReference type="NCBI Taxonomy" id="1220583"/>
    <lineage>
        <taxon>Bacteria</taxon>
        <taxon>Bacillati</taxon>
        <taxon>Actinomycetota</taxon>
        <taxon>Actinomycetes</taxon>
        <taxon>Mycobacteriales</taxon>
        <taxon>Gordoniaceae</taxon>
        <taxon>Gordonia</taxon>
    </lineage>
</organism>
<evidence type="ECO:0000256" key="1">
    <source>
        <dbReference type="SAM" id="MobiDB-lite"/>
    </source>
</evidence>
<sequence length="372" mass="40486">MILRAAGYAWYGGQDAAARCQEDDVTVTAQHARGFDAPARGLEAGSRTPTRARLPRPRGPLSEQLITALAEGAEVSAVVQQGLDADPYGDDLQLALYVAYELHYAGFEGVDDEREWDVSVLAFRRRLEQVFLDAVRRDVGDLDGVTADDEMDALSVTPPDGDGVSYLLRDEPEWEKFQDLFAMRSIYHLKEADPHAWAIPRLRRTAKAAFVAVEFDEFGGGRGESVHQELFADLMDAAGLCTDHLHYLDSAPGWAIAPVNLMSMFGLHRALRAAAVGHLAATEITSSPGSARLLAGLTRLDAPAPCRYFYSEHVEADAVHEQVLRTDVVGDLLTAEPELEPDVVLGIRGFLLVEDAFDAGLKQVWAGGDTVG</sequence>
<feature type="region of interest" description="Disordered" evidence="1">
    <location>
        <begin position="39"/>
        <end position="58"/>
    </location>
</feature>
<keyword evidence="3" id="KW-1185">Reference proteome</keyword>
<dbReference type="EMBL" id="BANR01000021">
    <property type="protein sequence ID" value="GAC50155.1"/>
    <property type="molecule type" value="Genomic_DNA"/>
</dbReference>